<feature type="non-terminal residue" evidence="1">
    <location>
        <position position="29"/>
    </location>
</feature>
<reference evidence="1" key="1">
    <citation type="submission" date="2023-03" db="EMBL/GenBank/DDBJ databases">
        <authorList>
            <person name="Steffen K."/>
            <person name="Cardenas P."/>
        </authorList>
    </citation>
    <scope>NUCLEOTIDE SEQUENCE</scope>
</reference>
<name>A0AA35TKY9_GEOBA</name>
<evidence type="ECO:0000313" key="2">
    <source>
        <dbReference type="Proteomes" id="UP001174909"/>
    </source>
</evidence>
<protein>
    <submittedName>
        <fullName evidence="1">Uncharacterized protein</fullName>
    </submittedName>
</protein>
<accession>A0AA35TKY9</accession>
<evidence type="ECO:0000313" key="1">
    <source>
        <dbReference type="EMBL" id="CAI8048922.1"/>
    </source>
</evidence>
<comment type="caution">
    <text evidence="1">The sequence shown here is derived from an EMBL/GenBank/DDBJ whole genome shotgun (WGS) entry which is preliminary data.</text>
</comment>
<sequence length="29" mass="3537">TRLAEYSSTHRVFRWCEAELQQESRVLIK</sequence>
<dbReference type="Proteomes" id="UP001174909">
    <property type="component" value="Unassembled WGS sequence"/>
</dbReference>
<dbReference type="AlphaFoldDB" id="A0AA35TKY9"/>
<organism evidence="1 2">
    <name type="scientific">Geodia barretti</name>
    <name type="common">Barrett's horny sponge</name>
    <dbReference type="NCBI Taxonomy" id="519541"/>
    <lineage>
        <taxon>Eukaryota</taxon>
        <taxon>Metazoa</taxon>
        <taxon>Porifera</taxon>
        <taxon>Demospongiae</taxon>
        <taxon>Heteroscleromorpha</taxon>
        <taxon>Tetractinellida</taxon>
        <taxon>Astrophorina</taxon>
        <taxon>Geodiidae</taxon>
        <taxon>Geodia</taxon>
    </lineage>
</organism>
<gene>
    <name evidence="1" type="ORF">GBAR_LOCUS26958</name>
</gene>
<dbReference type="EMBL" id="CASHTH010003758">
    <property type="protein sequence ID" value="CAI8048922.1"/>
    <property type="molecule type" value="Genomic_DNA"/>
</dbReference>
<keyword evidence="2" id="KW-1185">Reference proteome</keyword>
<proteinExistence type="predicted"/>